<dbReference type="CDD" id="cd15517">
    <property type="entry name" value="PHD_TCF19_like"/>
    <property type="match status" value="1"/>
</dbReference>
<proteinExistence type="predicted"/>
<evidence type="ECO:0000313" key="2">
    <source>
        <dbReference type="EMBL" id="CAK1593074.1"/>
    </source>
</evidence>
<reference evidence="2 3" key="1">
    <citation type="submission" date="2023-11" db="EMBL/GenBank/DDBJ databases">
        <authorList>
            <person name="Hedman E."/>
            <person name="Englund M."/>
            <person name="Stromberg M."/>
            <person name="Nyberg Akerstrom W."/>
            <person name="Nylinder S."/>
            <person name="Jareborg N."/>
            <person name="Kallberg Y."/>
            <person name="Kronander E."/>
        </authorList>
    </citation>
    <scope>NUCLEOTIDE SEQUENCE [LARGE SCALE GENOMIC DNA]</scope>
</reference>
<evidence type="ECO:0000313" key="3">
    <source>
        <dbReference type="Proteomes" id="UP001314205"/>
    </source>
</evidence>
<feature type="region of interest" description="Disordered" evidence="1">
    <location>
        <begin position="187"/>
        <end position="217"/>
    </location>
</feature>
<accession>A0AAV1LFH4</accession>
<dbReference type="EMBL" id="CAVLGL010000088">
    <property type="protein sequence ID" value="CAK1593074.1"/>
    <property type="molecule type" value="Genomic_DNA"/>
</dbReference>
<organism evidence="2 3">
    <name type="scientific">Parnassius mnemosyne</name>
    <name type="common">clouded apollo</name>
    <dbReference type="NCBI Taxonomy" id="213953"/>
    <lineage>
        <taxon>Eukaryota</taxon>
        <taxon>Metazoa</taxon>
        <taxon>Ecdysozoa</taxon>
        <taxon>Arthropoda</taxon>
        <taxon>Hexapoda</taxon>
        <taxon>Insecta</taxon>
        <taxon>Pterygota</taxon>
        <taxon>Neoptera</taxon>
        <taxon>Endopterygota</taxon>
        <taxon>Lepidoptera</taxon>
        <taxon>Glossata</taxon>
        <taxon>Ditrysia</taxon>
        <taxon>Papilionoidea</taxon>
        <taxon>Papilionidae</taxon>
        <taxon>Parnassiinae</taxon>
        <taxon>Parnassini</taxon>
        <taxon>Parnassius</taxon>
        <taxon>Driopa</taxon>
    </lineage>
</organism>
<comment type="caution">
    <text evidence="2">The sequence shown here is derived from an EMBL/GenBank/DDBJ whole genome shotgun (WGS) entry which is preliminary data.</text>
</comment>
<gene>
    <name evidence="2" type="ORF">PARMNEM_LOCUS12913</name>
</gene>
<dbReference type="Proteomes" id="UP001314205">
    <property type="component" value="Unassembled WGS sequence"/>
</dbReference>
<protein>
    <recommendedName>
        <fullName evidence="4">Zinc finger PHD-type domain-containing protein</fullName>
    </recommendedName>
</protein>
<feature type="compositionally biased region" description="Basic residues" evidence="1">
    <location>
        <begin position="199"/>
        <end position="208"/>
    </location>
</feature>
<evidence type="ECO:0008006" key="4">
    <source>
        <dbReference type="Google" id="ProtNLM"/>
    </source>
</evidence>
<dbReference type="Gene3D" id="3.30.40.10">
    <property type="entry name" value="Zinc/RING finger domain, C3HC4 (zinc finger)"/>
    <property type="match status" value="1"/>
</dbReference>
<dbReference type="AlphaFoldDB" id="A0AAV1LFH4"/>
<dbReference type="InterPro" id="IPR013083">
    <property type="entry name" value="Znf_RING/FYVE/PHD"/>
</dbReference>
<dbReference type="InterPro" id="IPR011011">
    <property type="entry name" value="Znf_FYVE_PHD"/>
</dbReference>
<evidence type="ECO:0000256" key="1">
    <source>
        <dbReference type="SAM" id="MobiDB-lite"/>
    </source>
</evidence>
<dbReference type="SUPFAM" id="SSF57903">
    <property type="entry name" value="FYVE/PHD zinc finger"/>
    <property type="match status" value="1"/>
</dbReference>
<sequence>MIRTYKKKSSRHRKYTYLAQQTYEIFSNAYIQVATKPTAINAFKNCGIWPFNQNNFTDLDFLAASTTNVPLANNESETGPLNVGIQQQSALPILEELPLEADLPALTTPQPQPGPSTFNEHSLIQSPIRKVYRDLTTSFAIASPQEILAIPTVKQRNQTRKNYRRRKTVVLTSTPYKIELEEKESLKRTKKFSNPNNPKLKKNSKKQKTQNAPSGVENTQDTMCLYCLYVNHTYLKSSEGWVACQLCGRWAHTACPGVDDDNTEEINIFLYCNAK</sequence>
<name>A0AAV1LFH4_9NEOP</name>
<keyword evidence="3" id="KW-1185">Reference proteome</keyword>